<comment type="caution">
    <text evidence="1">The sequence shown here is derived from an EMBL/GenBank/DDBJ whole genome shotgun (WGS) entry which is preliminary data.</text>
</comment>
<reference evidence="1" key="2">
    <citation type="submission" date="2021-01" db="EMBL/GenBank/DDBJ databases">
        <authorList>
            <person name="Schikora-Tamarit M.A."/>
        </authorList>
    </citation>
    <scope>NUCLEOTIDE SEQUENCE</scope>
    <source>
        <strain evidence="1">NCAIM Y.01608</strain>
    </source>
</reference>
<protein>
    <submittedName>
        <fullName evidence="1">Uncharacterized protein</fullName>
    </submittedName>
</protein>
<keyword evidence="2" id="KW-1185">Reference proteome</keyword>
<dbReference type="EMBL" id="JAEUBD010000108">
    <property type="protein sequence ID" value="KAH3677373.1"/>
    <property type="molecule type" value="Genomic_DNA"/>
</dbReference>
<organism evidence="1 2">
    <name type="scientific">Ogataea polymorpha</name>
    <dbReference type="NCBI Taxonomy" id="460523"/>
    <lineage>
        <taxon>Eukaryota</taxon>
        <taxon>Fungi</taxon>
        <taxon>Dikarya</taxon>
        <taxon>Ascomycota</taxon>
        <taxon>Saccharomycotina</taxon>
        <taxon>Pichiomycetes</taxon>
        <taxon>Pichiales</taxon>
        <taxon>Pichiaceae</taxon>
        <taxon>Ogataea</taxon>
    </lineage>
</organism>
<accession>A0A9P8TF80</accession>
<evidence type="ECO:0000313" key="2">
    <source>
        <dbReference type="Proteomes" id="UP000788993"/>
    </source>
</evidence>
<name>A0A9P8TF80_9ASCO</name>
<dbReference type="Proteomes" id="UP000788993">
    <property type="component" value="Unassembled WGS sequence"/>
</dbReference>
<proteinExistence type="predicted"/>
<gene>
    <name evidence="1" type="ORF">OGATHE_000847</name>
</gene>
<dbReference type="AlphaFoldDB" id="A0A9P8TF80"/>
<evidence type="ECO:0000313" key="1">
    <source>
        <dbReference type="EMBL" id="KAH3677373.1"/>
    </source>
</evidence>
<sequence length="144" mass="16089">MPFGASPIFRSSSTQFETSIATCVDWSQNIGSNGVISSLSARTSNAPVDTIGYQRAGDIPPVEPELFAGVSRHEKVKHNLGGVVAQLRNHCVESVIRQRQQRWSAINLPFNQWVTIIGWTAHFVDNIVILHIQANVERSRQPWR</sequence>
<reference evidence="1" key="1">
    <citation type="journal article" date="2021" name="Open Biol.">
        <title>Shared evolutionary footprints suggest mitochondrial oxidative damage underlies multiple complex I losses in fungi.</title>
        <authorList>
            <person name="Schikora-Tamarit M.A."/>
            <person name="Marcet-Houben M."/>
            <person name="Nosek J."/>
            <person name="Gabaldon T."/>
        </authorList>
    </citation>
    <scope>NUCLEOTIDE SEQUENCE</scope>
    <source>
        <strain evidence="1">NCAIM Y.01608</strain>
    </source>
</reference>